<keyword evidence="3" id="KW-0444">Lipid biosynthesis</keyword>
<dbReference type="Pfam" id="PF02606">
    <property type="entry name" value="LpxK"/>
    <property type="match status" value="1"/>
</dbReference>
<comment type="pathway">
    <text evidence="1">Glycolipid biosynthesis; lipid IV(A) biosynthesis; lipid IV(A) from (3R)-3-hydroxytetradecanoyl-[acyl-carrier-protein] and UDP-N-acetyl-alpha-D-glucosamine: step 6/6.</text>
</comment>
<keyword evidence="4" id="KW-0441">Lipid A biosynthesis</keyword>
<keyword evidence="12" id="KW-1185">Reference proteome</keyword>
<dbReference type="PANTHER" id="PTHR42724">
    <property type="entry name" value="TETRAACYLDISACCHARIDE 4'-KINASE"/>
    <property type="match status" value="1"/>
</dbReference>
<dbReference type="GO" id="GO:0009029">
    <property type="term" value="F:lipid-A 4'-kinase activity"/>
    <property type="evidence" value="ECO:0007669"/>
    <property type="project" value="UniProtKB-EC"/>
</dbReference>
<keyword evidence="5" id="KW-0808">Transferase</keyword>
<dbReference type="EC" id="2.7.1.130" evidence="2"/>
<dbReference type="AlphaFoldDB" id="A0A485KP30"/>
<evidence type="ECO:0000256" key="5">
    <source>
        <dbReference type="ARBA" id="ARBA00022679"/>
    </source>
</evidence>
<proteinExistence type="inferred from homology"/>
<accession>A0A485KP30</accession>
<dbReference type="OrthoDB" id="10266567at2759"/>
<reference evidence="10" key="2">
    <citation type="submission" date="2019-06" db="EMBL/GenBank/DDBJ databases">
        <title>Genomics analysis of Aphanomyces spp. identifies a new class of oomycete effector associated with host adaptation.</title>
        <authorList>
            <person name="Gaulin E."/>
        </authorList>
    </citation>
    <scope>NUCLEOTIDE SEQUENCE</scope>
    <source>
        <strain evidence="10">CBS 578.67</strain>
    </source>
</reference>
<dbReference type="SUPFAM" id="SSF52540">
    <property type="entry name" value="P-loop containing nucleoside triphosphate hydrolases"/>
    <property type="match status" value="1"/>
</dbReference>
<dbReference type="GO" id="GO:0005524">
    <property type="term" value="F:ATP binding"/>
    <property type="evidence" value="ECO:0007669"/>
    <property type="project" value="UniProtKB-KW"/>
</dbReference>
<protein>
    <recommendedName>
        <fullName evidence="2">tetraacyldisaccharide 4'-kinase</fullName>
        <ecNumber evidence="2">2.7.1.130</ecNumber>
    </recommendedName>
</protein>
<gene>
    <name evidence="11" type="primary">Aste57867_9678</name>
    <name evidence="10" type="ORF">As57867_009640</name>
    <name evidence="11" type="ORF">ASTE57867_9678</name>
</gene>
<dbReference type="InterPro" id="IPR003758">
    <property type="entry name" value="LpxK"/>
</dbReference>
<dbReference type="GO" id="GO:0009245">
    <property type="term" value="P:lipid A biosynthetic process"/>
    <property type="evidence" value="ECO:0007669"/>
    <property type="project" value="UniProtKB-KW"/>
</dbReference>
<dbReference type="GO" id="GO:0016020">
    <property type="term" value="C:membrane"/>
    <property type="evidence" value="ECO:0007669"/>
    <property type="project" value="GOC"/>
</dbReference>
<organism evidence="11 12">
    <name type="scientific">Aphanomyces stellatus</name>
    <dbReference type="NCBI Taxonomy" id="120398"/>
    <lineage>
        <taxon>Eukaryota</taxon>
        <taxon>Sar</taxon>
        <taxon>Stramenopiles</taxon>
        <taxon>Oomycota</taxon>
        <taxon>Saprolegniomycetes</taxon>
        <taxon>Saprolegniales</taxon>
        <taxon>Verrucalvaceae</taxon>
        <taxon>Aphanomyces</taxon>
    </lineage>
</organism>
<evidence type="ECO:0000256" key="2">
    <source>
        <dbReference type="ARBA" id="ARBA00012071"/>
    </source>
</evidence>
<evidence type="ECO:0000256" key="9">
    <source>
        <dbReference type="ARBA" id="ARBA00023098"/>
    </source>
</evidence>
<name>A0A485KP30_9STRA</name>
<dbReference type="UniPathway" id="UPA00359">
    <property type="reaction ID" value="UER00482"/>
</dbReference>
<evidence type="ECO:0000256" key="8">
    <source>
        <dbReference type="ARBA" id="ARBA00022840"/>
    </source>
</evidence>
<dbReference type="InterPro" id="IPR027417">
    <property type="entry name" value="P-loop_NTPase"/>
</dbReference>
<keyword evidence="8" id="KW-0067">ATP-binding</keyword>
<evidence type="ECO:0000256" key="6">
    <source>
        <dbReference type="ARBA" id="ARBA00022741"/>
    </source>
</evidence>
<dbReference type="EMBL" id="CAADRA010005177">
    <property type="protein sequence ID" value="VFT86557.1"/>
    <property type="molecule type" value="Genomic_DNA"/>
</dbReference>
<dbReference type="HAMAP" id="MF_00409">
    <property type="entry name" value="LpxK"/>
    <property type="match status" value="1"/>
</dbReference>
<evidence type="ECO:0000313" key="11">
    <source>
        <dbReference type="EMBL" id="VFT86557.1"/>
    </source>
</evidence>
<evidence type="ECO:0000313" key="10">
    <source>
        <dbReference type="EMBL" id="KAF0699751.1"/>
    </source>
</evidence>
<evidence type="ECO:0000256" key="3">
    <source>
        <dbReference type="ARBA" id="ARBA00022516"/>
    </source>
</evidence>
<evidence type="ECO:0000256" key="4">
    <source>
        <dbReference type="ARBA" id="ARBA00022556"/>
    </source>
</evidence>
<dbReference type="PANTHER" id="PTHR42724:SF1">
    <property type="entry name" value="TETRAACYLDISACCHARIDE 4'-KINASE, MITOCHONDRIAL-RELATED"/>
    <property type="match status" value="1"/>
</dbReference>
<dbReference type="Proteomes" id="UP000332933">
    <property type="component" value="Unassembled WGS sequence"/>
</dbReference>
<evidence type="ECO:0000256" key="1">
    <source>
        <dbReference type="ARBA" id="ARBA00004870"/>
    </source>
</evidence>
<sequence>MERLKHQLRQVVWDQLNLEASKQHVLVRSVLTGASWVFECISSQKREWQSARKQALPIPTISFGNVTWGGTGKTPCLHHVARFLHARGFNLMLVSRGYGDDEWKMFEAEFPGSLLAIGKHRYANAMACLTAENKAQTIALVDDGLQQWRLKKDLEIVMVDAYNPFGNGHLIPKGRLREYPNQALPSADVIVLHHARHLTPAKRMQLVSTVQSMAKSGAIVAQTHVRLTDLPLARDVTSVLHNRKHNLVNPATSYWPVEDDVAVIGVCGIGCPESFQDMLQHSFPRQCVHMHVFPDHHAFTGADMTAIAESVARLRQAHANVMVVTTEKDFFRSPDLLQAHIKDLRVALCNMEFLDGEAALAARLDQLVRD</sequence>
<keyword evidence="6" id="KW-0547">Nucleotide-binding</keyword>
<keyword evidence="9" id="KW-0443">Lipid metabolism</keyword>
<evidence type="ECO:0000313" key="12">
    <source>
        <dbReference type="Proteomes" id="UP000332933"/>
    </source>
</evidence>
<evidence type="ECO:0000256" key="7">
    <source>
        <dbReference type="ARBA" id="ARBA00022777"/>
    </source>
</evidence>
<keyword evidence="7" id="KW-0418">Kinase</keyword>
<dbReference type="EMBL" id="VJMH01005156">
    <property type="protein sequence ID" value="KAF0699751.1"/>
    <property type="molecule type" value="Genomic_DNA"/>
</dbReference>
<reference evidence="11 12" key="1">
    <citation type="submission" date="2019-03" db="EMBL/GenBank/DDBJ databases">
        <authorList>
            <person name="Gaulin E."/>
            <person name="Dumas B."/>
        </authorList>
    </citation>
    <scope>NUCLEOTIDE SEQUENCE [LARGE SCALE GENOMIC DNA]</scope>
    <source>
        <strain evidence="11">CBS 568.67</strain>
    </source>
</reference>